<name>A0ABQ4SXM3_9HYPH</name>
<dbReference type="NCBIfam" id="NF043033">
    <property type="entry name" value="OxoTetrIsom"/>
    <property type="match status" value="1"/>
</dbReference>
<reference evidence="4" key="1">
    <citation type="journal article" date="2021" name="Front. Microbiol.">
        <title>Comprehensive Comparative Genomics and Phenotyping of Methylobacterium Species.</title>
        <authorList>
            <person name="Alessa O."/>
            <person name="Ogura Y."/>
            <person name="Fujitani Y."/>
            <person name="Takami H."/>
            <person name="Hayashi T."/>
            <person name="Sahin N."/>
            <person name="Tani A."/>
        </authorList>
    </citation>
    <scope>NUCLEOTIDE SEQUENCE</scope>
    <source>
        <strain evidence="4">LMG 23639</strain>
    </source>
</reference>
<dbReference type="InterPro" id="IPR053398">
    <property type="entry name" value="HPT_OtnI_isomerases"/>
</dbReference>
<gene>
    <name evidence="4" type="primary">otnI</name>
    <name evidence="4" type="ORF">AOPFMNJM_1744</name>
</gene>
<evidence type="ECO:0000313" key="4">
    <source>
        <dbReference type="EMBL" id="GJE06426.1"/>
    </source>
</evidence>
<sequence length="263" mass="28480">MPRFAANLSLLFTEHPFLDRFAAASRAGFEAVEMLFPYAHPPEAVAGALRDAGLALALFNMPPGDFEAGERGLAALPQRFGELAAGVETALAYAQATGCRAIHMMAGLAGRSDATAASAYRRSLRHACERLDAHGITLTVEPINRRSMPGYFLDDLDAAANLVAELRGEGHGNLALQFDLFHAQILHGDLSARLERDLPLIGHVQVAAVPDRHEPGTGELDERHLFALLDRLGYGGFVGCEYHPRAGTEAGLSWFEPYRRRPA</sequence>
<evidence type="ECO:0000256" key="1">
    <source>
        <dbReference type="ARBA" id="ARBA00023235"/>
    </source>
</evidence>
<evidence type="ECO:0000259" key="3">
    <source>
        <dbReference type="Pfam" id="PF01261"/>
    </source>
</evidence>
<dbReference type="PANTHER" id="PTHR43489:SF6">
    <property type="entry name" value="HYDROXYPYRUVATE ISOMERASE-RELATED"/>
    <property type="match status" value="1"/>
</dbReference>
<proteinExistence type="inferred from homology"/>
<reference evidence="4" key="2">
    <citation type="submission" date="2021-08" db="EMBL/GenBank/DDBJ databases">
        <authorList>
            <person name="Tani A."/>
            <person name="Ola A."/>
            <person name="Ogura Y."/>
            <person name="Katsura K."/>
            <person name="Hayashi T."/>
        </authorList>
    </citation>
    <scope>NUCLEOTIDE SEQUENCE</scope>
    <source>
        <strain evidence="4">LMG 23639</strain>
    </source>
</reference>
<evidence type="ECO:0000256" key="2">
    <source>
        <dbReference type="PIRNR" id="PIRNR006241"/>
    </source>
</evidence>
<dbReference type="Proteomes" id="UP001055102">
    <property type="component" value="Unassembled WGS sequence"/>
</dbReference>
<dbReference type="PIRSF" id="PIRSF006241">
    <property type="entry name" value="HyI"/>
    <property type="match status" value="1"/>
</dbReference>
<feature type="domain" description="Xylose isomerase-like TIM barrel" evidence="3">
    <location>
        <begin position="21"/>
        <end position="256"/>
    </location>
</feature>
<dbReference type="GO" id="GO:0016853">
    <property type="term" value="F:isomerase activity"/>
    <property type="evidence" value="ECO:0007669"/>
    <property type="project" value="UniProtKB-KW"/>
</dbReference>
<keyword evidence="5" id="KW-1185">Reference proteome</keyword>
<protein>
    <submittedName>
        <fullName evidence="4">2-oxo-tetronate isomerase</fullName>
    </submittedName>
</protein>
<dbReference type="EMBL" id="BPQR01000028">
    <property type="protein sequence ID" value="GJE06426.1"/>
    <property type="molecule type" value="Genomic_DNA"/>
</dbReference>
<dbReference type="InterPro" id="IPR013022">
    <property type="entry name" value="Xyl_isomerase-like_TIM-brl"/>
</dbReference>
<dbReference type="Gene3D" id="3.20.20.150">
    <property type="entry name" value="Divalent-metal-dependent TIM barrel enzymes"/>
    <property type="match status" value="1"/>
</dbReference>
<dbReference type="Pfam" id="PF01261">
    <property type="entry name" value="AP_endonuc_2"/>
    <property type="match status" value="1"/>
</dbReference>
<dbReference type="PANTHER" id="PTHR43489">
    <property type="entry name" value="ISOMERASE"/>
    <property type="match status" value="1"/>
</dbReference>
<dbReference type="InterPro" id="IPR036237">
    <property type="entry name" value="Xyl_isomerase-like_sf"/>
</dbReference>
<accession>A0ABQ4SXM3</accession>
<dbReference type="RefSeq" id="WP_238275123.1">
    <property type="nucleotide sequence ID" value="NZ_BPQR01000028.1"/>
</dbReference>
<dbReference type="SUPFAM" id="SSF51658">
    <property type="entry name" value="Xylose isomerase-like"/>
    <property type="match status" value="1"/>
</dbReference>
<comment type="similarity">
    <text evidence="2">Belongs to the hyi family.</text>
</comment>
<dbReference type="InterPro" id="IPR026040">
    <property type="entry name" value="HyI-like"/>
</dbReference>
<organism evidence="4 5">
    <name type="scientific">Methylobacterium jeotgali</name>
    <dbReference type="NCBI Taxonomy" id="381630"/>
    <lineage>
        <taxon>Bacteria</taxon>
        <taxon>Pseudomonadati</taxon>
        <taxon>Pseudomonadota</taxon>
        <taxon>Alphaproteobacteria</taxon>
        <taxon>Hyphomicrobiales</taxon>
        <taxon>Methylobacteriaceae</taxon>
        <taxon>Methylobacterium</taxon>
    </lineage>
</organism>
<dbReference type="InterPro" id="IPR050417">
    <property type="entry name" value="Sugar_Epim/Isomerase"/>
</dbReference>
<comment type="caution">
    <text evidence="4">The sequence shown here is derived from an EMBL/GenBank/DDBJ whole genome shotgun (WGS) entry which is preliminary data.</text>
</comment>
<evidence type="ECO:0000313" key="5">
    <source>
        <dbReference type="Proteomes" id="UP001055102"/>
    </source>
</evidence>
<keyword evidence="1 2" id="KW-0413">Isomerase</keyword>